<reference evidence="2" key="1">
    <citation type="journal article" date="2019" name="Int. J. Syst. Evol. Microbiol.">
        <title>The Global Catalogue of Microorganisms (GCM) 10K type strain sequencing project: providing services to taxonomists for standard genome sequencing and annotation.</title>
        <authorList>
            <consortium name="The Broad Institute Genomics Platform"/>
            <consortium name="The Broad Institute Genome Sequencing Center for Infectious Disease"/>
            <person name="Wu L."/>
            <person name="Ma J."/>
        </authorList>
    </citation>
    <scope>NUCLEOTIDE SEQUENCE [LARGE SCALE GENOMIC DNA]</scope>
    <source>
        <strain evidence="2">JCM 31921</strain>
    </source>
</reference>
<accession>A0ABP8MP90</accession>
<sequence length="391" mass="45128">MFKHTFFTALLVFATLVSEAQKPQPILSFAREQRPLPWYKEQAGLWKKEIDKDNRNATAWLQYFRAVRVVNMQDPDSKKTPEEKDAQLMSIVDDMEKAIPGTYEYNLSRYSAAGLRDGYESYLLKAQRLEEGHTEHYDYMVNQGEITRDTATRNKYCLKLYESGQVSTGMMNYNRNVLAGLAPGAILITVGDNDTYPAFVLQAMGFRKDVAVINMSLIRVNSYREKLFKELGIAPWQMPGDNASAEEAQNAEKRFEKEFIKTIIANKQERPVYLSLTSAGCDAYAAPLDEHLHLTGLAYKYSEQPVDDIGILRRNFEQEYMLDYLKVHFYKDISTDLVQYINLNYVVPMLKLYDHYQLAGETQRARWIGAYAKEVVKGTEYEQQVTDHLKK</sequence>
<proteinExistence type="predicted"/>
<evidence type="ECO:0000313" key="1">
    <source>
        <dbReference type="EMBL" id="GAA4452824.1"/>
    </source>
</evidence>
<evidence type="ECO:0000313" key="2">
    <source>
        <dbReference type="Proteomes" id="UP001501410"/>
    </source>
</evidence>
<organism evidence="1 2">
    <name type="scientific">Rurimicrobium arvi</name>
    <dbReference type="NCBI Taxonomy" id="2049916"/>
    <lineage>
        <taxon>Bacteria</taxon>
        <taxon>Pseudomonadati</taxon>
        <taxon>Bacteroidota</taxon>
        <taxon>Chitinophagia</taxon>
        <taxon>Chitinophagales</taxon>
        <taxon>Chitinophagaceae</taxon>
        <taxon>Rurimicrobium</taxon>
    </lineage>
</organism>
<dbReference type="Proteomes" id="UP001501410">
    <property type="component" value="Unassembled WGS sequence"/>
</dbReference>
<protein>
    <submittedName>
        <fullName evidence="1">Uncharacterized protein</fullName>
    </submittedName>
</protein>
<dbReference type="RefSeq" id="WP_344824044.1">
    <property type="nucleotide sequence ID" value="NZ_BAABEZ010000018.1"/>
</dbReference>
<comment type="caution">
    <text evidence="1">The sequence shown here is derived from an EMBL/GenBank/DDBJ whole genome shotgun (WGS) entry which is preliminary data.</text>
</comment>
<name>A0ABP8MP90_9BACT</name>
<gene>
    <name evidence="1" type="ORF">GCM10023092_12330</name>
</gene>
<dbReference type="EMBL" id="BAABEZ010000018">
    <property type="protein sequence ID" value="GAA4452824.1"/>
    <property type="molecule type" value="Genomic_DNA"/>
</dbReference>
<keyword evidence="2" id="KW-1185">Reference proteome</keyword>